<dbReference type="SUPFAM" id="SSF90123">
    <property type="entry name" value="ABC transporter transmembrane region"/>
    <property type="match status" value="1"/>
</dbReference>
<protein>
    <submittedName>
        <fullName evidence="7">Putative ABC transporter ATP-binding protein</fullName>
    </submittedName>
</protein>
<dbReference type="InterPro" id="IPR027417">
    <property type="entry name" value="P-loop_NTPase"/>
</dbReference>
<feature type="transmembrane region" description="Helical" evidence="5">
    <location>
        <begin position="161"/>
        <end position="190"/>
    </location>
</feature>
<dbReference type="InterPro" id="IPR039421">
    <property type="entry name" value="Type_1_exporter"/>
</dbReference>
<dbReference type="GO" id="GO:0042626">
    <property type="term" value="F:ATPase-coupled transmembrane transporter activity"/>
    <property type="evidence" value="ECO:0007669"/>
    <property type="project" value="TreeGrafter"/>
</dbReference>
<dbReference type="InterPro" id="IPR036640">
    <property type="entry name" value="ABC1_TM_sf"/>
</dbReference>
<feature type="transmembrane region" description="Helical" evidence="5">
    <location>
        <begin position="15"/>
        <end position="40"/>
    </location>
</feature>
<dbReference type="AlphaFoldDB" id="A0A5C5ZYK0"/>
<dbReference type="PANTHER" id="PTHR24222:SF76">
    <property type="entry name" value="MYCOBACTIN IMPORT ATP-BINDING_PERMEASE PROTEIN IRTB"/>
    <property type="match status" value="1"/>
</dbReference>
<proteinExistence type="predicted"/>
<keyword evidence="4 5" id="KW-0472">Membrane</keyword>
<evidence type="ECO:0000256" key="3">
    <source>
        <dbReference type="ARBA" id="ARBA00022989"/>
    </source>
</evidence>
<dbReference type="Pfam" id="PF00005">
    <property type="entry name" value="ABC_tran"/>
    <property type="match status" value="1"/>
</dbReference>
<keyword evidence="2 5" id="KW-0812">Transmembrane</keyword>
<evidence type="ECO:0000313" key="8">
    <source>
        <dbReference type="Proteomes" id="UP000320176"/>
    </source>
</evidence>
<dbReference type="GO" id="GO:0016887">
    <property type="term" value="F:ATP hydrolysis activity"/>
    <property type="evidence" value="ECO:0007669"/>
    <property type="project" value="InterPro"/>
</dbReference>
<keyword evidence="8" id="KW-1185">Reference proteome</keyword>
<dbReference type="Gene3D" id="1.20.1560.10">
    <property type="entry name" value="ABC transporter type 1, transmembrane domain"/>
    <property type="match status" value="1"/>
</dbReference>
<dbReference type="GO" id="GO:0005524">
    <property type="term" value="F:ATP binding"/>
    <property type="evidence" value="ECO:0007669"/>
    <property type="project" value="UniProtKB-KW"/>
</dbReference>
<feature type="domain" description="ABC transporter" evidence="6">
    <location>
        <begin position="355"/>
        <end position="590"/>
    </location>
</feature>
<keyword evidence="3 5" id="KW-1133">Transmembrane helix</keyword>
<dbReference type="InterPro" id="IPR003439">
    <property type="entry name" value="ABC_transporter-like_ATP-bd"/>
</dbReference>
<reference evidence="7 8" key="1">
    <citation type="submission" date="2019-02" db="EMBL/GenBank/DDBJ databases">
        <title>Deep-cultivation of Planctomycetes and their phenomic and genomic characterization uncovers novel biology.</title>
        <authorList>
            <person name="Wiegand S."/>
            <person name="Jogler M."/>
            <person name="Boedeker C."/>
            <person name="Pinto D."/>
            <person name="Vollmers J."/>
            <person name="Rivas-Marin E."/>
            <person name="Kohn T."/>
            <person name="Peeters S.H."/>
            <person name="Heuer A."/>
            <person name="Rast P."/>
            <person name="Oberbeckmann S."/>
            <person name="Bunk B."/>
            <person name="Jeske O."/>
            <person name="Meyerdierks A."/>
            <person name="Storesund J.E."/>
            <person name="Kallscheuer N."/>
            <person name="Luecker S."/>
            <person name="Lage O.M."/>
            <person name="Pohl T."/>
            <person name="Merkel B.J."/>
            <person name="Hornburger P."/>
            <person name="Mueller R.-W."/>
            <person name="Bruemmer F."/>
            <person name="Labrenz M."/>
            <person name="Spormann A.M."/>
            <person name="Op Den Camp H."/>
            <person name="Overmann J."/>
            <person name="Amann R."/>
            <person name="Jetten M.S.M."/>
            <person name="Mascher T."/>
            <person name="Medema M.H."/>
            <person name="Devos D.P."/>
            <person name="Kaster A.-K."/>
            <person name="Ovreas L."/>
            <person name="Rohde M."/>
            <person name="Galperin M.Y."/>
            <person name="Jogler C."/>
        </authorList>
    </citation>
    <scope>NUCLEOTIDE SEQUENCE [LARGE SCALE GENOMIC DNA]</scope>
    <source>
        <strain evidence="7 8">Pla52n</strain>
    </source>
</reference>
<dbReference type="SUPFAM" id="SSF52540">
    <property type="entry name" value="P-loop containing nucleoside triphosphate hydrolases"/>
    <property type="match status" value="1"/>
</dbReference>
<gene>
    <name evidence="7" type="ORF">Pla52n_63680</name>
</gene>
<keyword evidence="7" id="KW-0547">Nucleotide-binding</keyword>
<comment type="caution">
    <text evidence="7">The sequence shown here is derived from an EMBL/GenBank/DDBJ whole genome shotgun (WGS) entry which is preliminary data.</text>
</comment>
<comment type="subcellular location">
    <subcellularLocation>
        <location evidence="1">Cell membrane</location>
        <topology evidence="1">Multi-pass membrane protein</topology>
    </subcellularLocation>
</comment>
<dbReference type="PROSITE" id="PS50893">
    <property type="entry name" value="ABC_TRANSPORTER_2"/>
    <property type="match status" value="1"/>
</dbReference>
<dbReference type="EMBL" id="SJPN01000012">
    <property type="protein sequence ID" value="TWT92071.1"/>
    <property type="molecule type" value="Genomic_DNA"/>
</dbReference>
<dbReference type="OrthoDB" id="1640806at2"/>
<evidence type="ECO:0000259" key="6">
    <source>
        <dbReference type="PROSITE" id="PS50893"/>
    </source>
</evidence>
<dbReference type="PANTHER" id="PTHR24222">
    <property type="entry name" value="ABC TRANSPORTER B FAMILY"/>
    <property type="match status" value="1"/>
</dbReference>
<evidence type="ECO:0000256" key="5">
    <source>
        <dbReference type="SAM" id="Phobius"/>
    </source>
</evidence>
<sequence length="604" mass="66070">MLTAPRREPEASGGLLFYVWAMLAGLLVPVLVVMVGLIALQLEKGGLSEPLARLGTHLWIPLPVSLTGSPAMVQLTMLVGVSLAIAVLFSFAVWQHRRTADRRSLRIVKSLHKQVLRQSLRKAEVEGAAAQRFHAAHLIGEHLPELQQGLSFWFRAVPRSLLMLIGCVALALMVNIWLAVLAVISAVFLWRLYQWAHGGDEHELNQWEVPRARDRMAELVGQAPMLARLQAQGVADRAFESELEALHRRLDAEDAWQGRTWPLLFLATSVATAILVLGLGINLLDTDQGLSVPSALVLGLALTGAAVAAGRLLELRRNRGAYAQATDAVYAYLQRSDQISPSEQRVGFAGVREGVEIHDVTLGDSHGRPILSHLTLDFTKRTMVSLVGTDAISTQALMELLMGFGHPSAGQVLIDGIKLLEIHPTALAKNVMWIEPSGPLWDATVDENLRGGDDQINNSDLVEALESVGIYERIQRLPEGLSTYVTAGDSALSEETTYGIGIARALLHKPPILLVKEPQPPAEHIANDACLAALRKLVDSGTLVVILPRRLQTLRESDRVVLLNGANVVGEGKHAQLLSDSDLYRHLNYLLFNPYRPKRTRGIP</sequence>
<evidence type="ECO:0000256" key="4">
    <source>
        <dbReference type="ARBA" id="ARBA00023136"/>
    </source>
</evidence>
<organism evidence="7 8">
    <name type="scientific">Stieleria varia</name>
    <dbReference type="NCBI Taxonomy" id="2528005"/>
    <lineage>
        <taxon>Bacteria</taxon>
        <taxon>Pseudomonadati</taxon>
        <taxon>Planctomycetota</taxon>
        <taxon>Planctomycetia</taxon>
        <taxon>Pirellulales</taxon>
        <taxon>Pirellulaceae</taxon>
        <taxon>Stieleria</taxon>
    </lineage>
</organism>
<feature type="transmembrane region" description="Helical" evidence="5">
    <location>
        <begin position="263"/>
        <end position="284"/>
    </location>
</feature>
<evidence type="ECO:0000256" key="2">
    <source>
        <dbReference type="ARBA" id="ARBA00022692"/>
    </source>
</evidence>
<keyword evidence="7" id="KW-0067">ATP-binding</keyword>
<dbReference type="GO" id="GO:0005886">
    <property type="term" value="C:plasma membrane"/>
    <property type="evidence" value="ECO:0007669"/>
    <property type="project" value="UniProtKB-SubCell"/>
</dbReference>
<feature type="transmembrane region" description="Helical" evidence="5">
    <location>
        <begin position="71"/>
        <end position="94"/>
    </location>
</feature>
<name>A0A5C5ZYK0_9BACT</name>
<evidence type="ECO:0000256" key="1">
    <source>
        <dbReference type="ARBA" id="ARBA00004651"/>
    </source>
</evidence>
<dbReference type="Proteomes" id="UP000320176">
    <property type="component" value="Unassembled WGS sequence"/>
</dbReference>
<feature type="transmembrane region" description="Helical" evidence="5">
    <location>
        <begin position="296"/>
        <end position="313"/>
    </location>
</feature>
<accession>A0A5C5ZYK0</accession>
<evidence type="ECO:0000313" key="7">
    <source>
        <dbReference type="EMBL" id="TWT92071.1"/>
    </source>
</evidence>
<dbReference type="Gene3D" id="3.40.50.300">
    <property type="entry name" value="P-loop containing nucleotide triphosphate hydrolases"/>
    <property type="match status" value="1"/>
</dbReference>